<protein>
    <recommendedName>
        <fullName evidence="4">Phenoloxidase-activating factor 2</fullName>
    </recommendedName>
    <alternativeName>
        <fullName evidence="5">Prophenoloxidase-activating factor II</fullName>
    </alternativeName>
</protein>
<dbReference type="SUPFAM" id="SSF50494">
    <property type="entry name" value="Trypsin-like serine proteases"/>
    <property type="match status" value="1"/>
</dbReference>
<dbReference type="PANTHER" id="PTHR24258:SF129">
    <property type="entry name" value="LP15124P-RELATED"/>
    <property type="match status" value="1"/>
</dbReference>
<dbReference type="Proteomes" id="UP001159042">
    <property type="component" value="Unassembled WGS sequence"/>
</dbReference>
<dbReference type="FunFam" id="2.40.10.10:FF:000038">
    <property type="entry name" value="Serine protease"/>
    <property type="match status" value="1"/>
</dbReference>
<feature type="region of interest" description="Disordered" evidence="6">
    <location>
        <begin position="221"/>
        <end position="251"/>
    </location>
</feature>
<evidence type="ECO:0000256" key="3">
    <source>
        <dbReference type="ARBA" id="ARBA00023157"/>
    </source>
</evidence>
<gene>
    <name evidence="8" type="ORF">NQ315_008605</name>
</gene>
<comment type="caution">
    <text evidence="8">The sequence shown here is derived from an EMBL/GenBank/DDBJ whole genome shotgun (WGS) entry which is preliminary data.</text>
</comment>
<dbReference type="AlphaFoldDB" id="A0AAV8W5P2"/>
<evidence type="ECO:0000256" key="5">
    <source>
        <dbReference type="ARBA" id="ARBA00076468"/>
    </source>
</evidence>
<organism evidence="8 9">
    <name type="scientific">Exocentrus adspersus</name>
    <dbReference type="NCBI Taxonomy" id="1586481"/>
    <lineage>
        <taxon>Eukaryota</taxon>
        <taxon>Metazoa</taxon>
        <taxon>Ecdysozoa</taxon>
        <taxon>Arthropoda</taxon>
        <taxon>Hexapoda</taxon>
        <taxon>Insecta</taxon>
        <taxon>Pterygota</taxon>
        <taxon>Neoptera</taxon>
        <taxon>Endopterygota</taxon>
        <taxon>Coleoptera</taxon>
        <taxon>Polyphaga</taxon>
        <taxon>Cucujiformia</taxon>
        <taxon>Chrysomeloidea</taxon>
        <taxon>Cerambycidae</taxon>
        <taxon>Lamiinae</taxon>
        <taxon>Acanthocinini</taxon>
        <taxon>Exocentrus</taxon>
    </lineage>
</organism>
<keyword evidence="2" id="KW-0964">Secreted</keyword>
<dbReference type="InterPro" id="IPR043504">
    <property type="entry name" value="Peptidase_S1_PA_chymotrypsin"/>
</dbReference>
<dbReference type="Gene3D" id="2.40.10.10">
    <property type="entry name" value="Trypsin-like serine proteases"/>
    <property type="match status" value="2"/>
</dbReference>
<keyword evidence="9" id="KW-1185">Reference proteome</keyword>
<evidence type="ECO:0000313" key="8">
    <source>
        <dbReference type="EMBL" id="KAJ8921968.1"/>
    </source>
</evidence>
<evidence type="ECO:0000256" key="6">
    <source>
        <dbReference type="SAM" id="MobiDB-lite"/>
    </source>
</evidence>
<accession>A0AAV8W5P2</accession>
<dbReference type="EMBL" id="JANEYG010000008">
    <property type="protein sequence ID" value="KAJ8921968.1"/>
    <property type="molecule type" value="Genomic_DNA"/>
</dbReference>
<dbReference type="InterPro" id="IPR009003">
    <property type="entry name" value="Peptidase_S1_PA"/>
</dbReference>
<dbReference type="SMART" id="SM00020">
    <property type="entry name" value="Tryp_SPc"/>
    <property type="match status" value="1"/>
</dbReference>
<comment type="subcellular location">
    <subcellularLocation>
        <location evidence="1">Secreted</location>
    </subcellularLocation>
</comment>
<dbReference type="GO" id="GO:0006508">
    <property type="term" value="P:proteolysis"/>
    <property type="evidence" value="ECO:0007669"/>
    <property type="project" value="InterPro"/>
</dbReference>
<evidence type="ECO:0000259" key="7">
    <source>
        <dbReference type="PROSITE" id="PS50240"/>
    </source>
</evidence>
<dbReference type="InterPro" id="IPR001314">
    <property type="entry name" value="Peptidase_S1A"/>
</dbReference>
<sequence>MYVPVETTTPQGELVALTKCGEGKDLGVKKCVNYDKCDPDTGTILPEDSITNHSFGLIDISLPRIRDTFPFVMQLPVLALVLLAGHVRCQKLTDDTRNALGNLFTTTTKAPMKCASGLCLPGFEPVPTEPTDPSRGYIPKCGEGKDQGKRMCVNYDYCDPDTNTIIQNGVTAGFGVINISYVLIHLGLSSDKNFKYYNDVDSARTVAATLWRCAARSPQAGCPRISTPPPSHPPFRRHRPSPPVTTKPTITPSYCGIRNENGIDFKISGDSDNEAEYGEFPWMVAILNKNTNPAPDENFSFCGGSLISPSVVLTGAHCVYKFQAGDIKIRAGEWDSKTTRERLPYQERNVATIVSHRDFVPAGVFNDFALLVLENPLDKAEHIGTVCLPEQGQVINSRNCFVSGWGKNVFGTEGRYQDILKKIELPIVPKPQCQNALRKTRLGSGYILHDSFVCAGGEQGKDACSGDGGSPLVCPDPKNPARYLLTGMVAWGIGCGEADVPGVYADVARFRSWIDEQMRRLNLDTRPYTA</sequence>
<evidence type="ECO:0000256" key="4">
    <source>
        <dbReference type="ARBA" id="ARBA00068096"/>
    </source>
</evidence>
<feature type="domain" description="Peptidase S1" evidence="7">
    <location>
        <begin position="267"/>
        <end position="519"/>
    </location>
</feature>
<evidence type="ECO:0000256" key="2">
    <source>
        <dbReference type="ARBA" id="ARBA00022525"/>
    </source>
</evidence>
<name>A0AAV8W5P2_9CUCU</name>
<proteinExistence type="predicted"/>
<dbReference type="GO" id="GO:0004252">
    <property type="term" value="F:serine-type endopeptidase activity"/>
    <property type="evidence" value="ECO:0007669"/>
    <property type="project" value="InterPro"/>
</dbReference>
<dbReference type="PANTHER" id="PTHR24258">
    <property type="entry name" value="SERINE PROTEASE-RELATED"/>
    <property type="match status" value="1"/>
</dbReference>
<dbReference type="CDD" id="cd00190">
    <property type="entry name" value="Tryp_SPc"/>
    <property type="match status" value="1"/>
</dbReference>
<dbReference type="PROSITE" id="PS50240">
    <property type="entry name" value="TRYPSIN_DOM"/>
    <property type="match status" value="1"/>
</dbReference>
<dbReference type="Pfam" id="PF00089">
    <property type="entry name" value="Trypsin"/>
    <property type="match status" value="1"/>
</dbReference>
<dbReference type="InterPro" id="IPR001254">
    <property type="entry name" value="Trypsin_dom"/>
</dbReference>
<dbReference type="PRINTS" id="PR00722">
    <property type="entry name" value="CHYMOTRYPSIN"/>
</dbReference>
<reference evidence="8 9" key="1">
    <citation type="journal article" date="2023" name="Insect Mol. Biol.">
        <title>Genome sequencing provides insights into the evolution of gene families encoding plant cell wall-degrading enzymes in longhorned beetles.</title>
        <authorList>
            <person name="Shin N.R."/>
            <person name="Okamura Y."/>
            <person name="Kirsch R."/>
            <person name="Pauchet Y."/>
        </authorList>
    </citation>
    <scope>NUCLEOTIDE SEQUENCE [LARGE SCALE GENOMIC DNA]</scope>
    <source>
        <strain evidence="8">EAD_L_NR</strain>
    </source>
</reference>
<evidence type="ECO:0000313" key="9">
    <source>
        <dbReference type="Proteomes" id="UP001159042"/>
    </source>
</evidence>
<dbReference type="GO" id="GO:0005576">
    <property type="term" value="C:extracellular region"/>
    <property type="evidence" value="ECO:0007669"/>
    <property type="project" value="UniProtKB-SubCell"/>
</dbReference>
<keyword evidence="3" id="KW-1015">Disulfide bond</keyword>
<evidence type="ECO:0000256" key="1">
    <source>
        <dbReference type="ARBA" id="ARBA00004613"/>
    </source>
</evidence>